<gene>
    <name evidence="4" type="ORF">ICJ85_06725</name>
</gene>
<dbReference type="AlphaFoldDB" id="A0A8J6PZF9"/>
<dbReference type="InterPro" id="IPR041437">
    <property type="entry name" value="GH115_C"/>
</dbReference>
<dbReference type="PROSITE" id="PS51257">
    <property type="entry name" value="PROKAR_LIPOPROTEIN"/>
    <property type="match status" value="1"/>
</dbReference>
<feature type="signal peptide" evidence="2">
    <location>
        <begin position="1"/>
        <end position="24"/>
    </location>
</feature>
<keyword evidence="5" id="KW-1185">Reference proteome</keyword>
<evidence type="ECO:0000259" key="3">
    <source>
        <dbReference type="Pfam" id="PF17829"/>
    </source>
</evidence>
<dbReference type="Gene3D" id="3.30.379.10">
    <property type="entry name" value="Chitobiase/beta-hexosaminidase domain 2-like"/>
    <property type="match status" value="1"/>
</dbReference>
<feature type="domain" description="Gylcosyl hydrolase 115 C-terminal" evidence="3">
    <location>
        <begin position="794"/>
        <end position="951"/>
    </location>
</feature>
<protein>
    <submittedName>
        <fullName evidence="4">Glycosyl hydrolase 115 family protein</fullName>
    </submittedName>
</protein>
<evidence type="ECO:0000256" key="1">
    <source>
        <dbReference type="ARBA" id="ARBA00022801"/>
    </source>
</evidence>
<feature type="chain" id="PRO_5035223875" evidence="2">
    <location>
        <begin position="25"/>
        <end position="965"/>
    </location>
</feature>
<dbReference type="InterPro" id="IPR029018">
    <property type="entry name" value="Hex-like_dom2"/>
</dbReference>
<dbReference type="PANTHER" id="PTHR37842">
    <property type="match status" value="1"/>
</dbReference>
<dbReference type="Pfam" id="PF15979">
    <property type="entry name" value="Glyco_hydro_115"/>
    <property type="match status" value="1"/>
</dbReference>
<dbReference type="GO" id="GO:0005975">
    <property type="term" value="P:carbohydrate metabolic process"/>
    <property type="evidence" value="ECO:0007669"/>
    <property type="project" value="UniProtKB-ARBA"/>
</dbReference>
<sequence length="965" mass="110630">MKLFVKSILLILNLILLLACRASTQSKTKQSDTFEIFTSTHHTSILYNREASPLDSITSHLLAEDIFKVTNYKPEVITNIDDAKGHVIIIGALESELMNQFLSPYDYPLEFKNQWESYLYKTVSNPNKNINKAFVIAGTQPRGTAYGVFNLSKQIGVNPWYWWADVPAKKQSELIIKESNYFSKEPSVKFRGIFLNDEDWGLQPWAAKTFEPETGDIGPKTYTKIFELLLRLNANAIWPAMHPSTKAFFHYPGNAKMAELYNIVIGTSHAEPMLRNNVDEWDKAELGGFDYKNNKNTVYNYWEDRVKAAKNIDAIYTIGMRGVHDSGMEGVKSKDEAVDLLDGIIKDQRGLLEKYINSDASQVPQAFTVYKEVLDLYKNGLEVPDDITLVWTDDNYGYIRSLSDTKEQQRTGGGGVYYHASYWGRPHDYLWLSTTSPYLIWEEMMKAYVLNNKNIWILNVGDIKPAEYNTQLFLDMAYDTSQFEHIEAIPQHQEDFFTDIFGEDKGKTIADLKTKYYHLAFERKPEFMGWSQTEPTTQIHKSDYTAFSFGDETSIRIATYEAIEIKVKSIEQQLPEELKSSFVQLVSYPVEAASNMNKKFLYRDKSMAYTYQGRTSAYAYRDSSNQAYKKIASLTEKYNALSNGKWNGMMDMKPRNLPVYQMPEIVLYKNSSEDILGVSVEDTLKTPKGISKLPTFYLNNSSFHFIDVYLKTKEYTKWTITNIPEWLNISKSSGFLNFENSLEDRIFISIDWDSWKQSGKPLSEVITIEAENFKKDIQINISESYSNLTKNSIIETNGFAIWYASSFNKNEEKNKAFWKPLKGLGHSQHALQASPLTSKSFSDYNNAPILEYQINTETITNEAILTLSALPTHPLTTNGSVKLAVQWNDEPVNIIDFKTEGRSHTWKQNVLSNTSKKQIQVSLKNKGQQTLKIYMIDAGVTLDYFILNTSKNKINPYHLGTETKL</sequence>
<dbReference type="InterPro" id="IPR042301">
    <property type="entry name" value="GH115_sf"/>
</dbReference>
<dbReference type="Gene3D" id="3.20.20.520">
    <property type="entry name" value="Glycosyl hydrolase family 115"/>
    <property type="match status" value="1"/>
</dbReference>
<dbReference type="EMBL" id="JACVXD010000002">
    <property type="protein sequence ID" value="MBD0823710.1"/>
    <property type="molecule type" value="Genomic_DNA"/>
</dbReference>
<evidence type="ECO:0000313" key="4">
    <source>
        <dbReference type="EMBL" id="MBD0823710.1"/>
    </source>
</evidence>
<dbReference type="RefSeq" id="WP_188222999.1">
    <property type="nucleotide sequence ID" value="NZ_JACVXD010000002.1"/>
</dbReference>
<reference evidence="4 5" key="1">
    <citation type="journal article" date="2018" name="J. Microbiol.">
        <title>Aestuariibaculum marinum sp. nov., a marine bacterium isolated from seawater in South Korea.</title>
        <authorList>
            <person name="Choi J."/>
            <person name="Lee D."/>
            <person name="Jang J.H."/>
            <person name="Cha S."/>
            <person name="Seo T."/>
        </authorList>
    </citation>
    <scope>NUCLEOTIDE SEQUENCE [LARGE SCALE GENOMIC DNA]</scope>
    <source>
        <strain evidence="4 5">IP7</strain>
    </source>
</reference>
<keyword evidence="2" id="KW-0732">Signal</keyword>
<proteinExistence type="predicted"/>
<dbReference type="Gene3D" id="2.60.120.1620">
    <property type="match status" value="1"/>
</dbReference>
<keyword evidence="1 4" id="KW-0378">Hydrolase</keyword>
<accession>A0A8J6PZF9</accession>
<evidence type="ECO:0000313" key="5">
    <source>
        <dbReference type="Proteomes" id="UP000621516"/>
    </source>
</evidence>
<dbReference type="PANTHER" id="PTHR37842:SF2">
    <property type="entry name" value="GYLCOSYL HYDROLASE 115 C-TERMINAL DOMAIN-CONTAINING PROTEIN"/>
    <property type="match status" value="1"/>
</dbReference>
<dbReference type="Pfam" id="PF17829">
    <property type="entry name" value="GH115_C"/>
    <property type="match status" value="1"/>
</dbReference>
<dbReference type="InterPro" id="IPR031924">
    <property type="entry name" value="GH115"/>
</dbReference>
<comment type="caution">
    <text evidence="4">The sequence shown here is derived from an EMBL/GenBank/DDBJ whole genome shotgun (WGS) entry which is preliminary data.</text>
</comment>
<evidence type="ECO:0000256" key="2">
    <source>
        <dbReference type="SAM" id="SignalP"/>
    </source>
</evidence>
<dbReference type="GO" id="GO:0016787">
    <property type="term" value="F:hydrolase activity"/>
    <property type="evidence" value="ECO:0007669"/>
    <property type="project" value="UniProtKB-KW"/>
</dbReference>
<organism evidence="4 5">
    <name type="scientific">Aestuariibaculum marinum</name>
    <dbReference type="NCBI Taxonomy" id="2683592"/>
    <lineage>
        <taxon>Bacteria</taxon>
        <taxon>Pseudomonadati</taxon>
        <taxon>Bacteroidota</taxon>
        <taxon>Flavobacteriia</taxon>
        <taxon>Flavobacteriales</taxon>
        <taxon>Flavobacteriaceae</taxon>
    </lineage>
</organism>
<name>A0A8J6PZF9_9FLAO</name>
<dbReference type="Proteomes" id="UP000621516">
    <property type="component" value="Unassembled WGS sequence"/>
</dbReference>
<dbReference type="Gene3D" id="1.20.58.2150">
    <property type="match status" value="1"/>
</dbReference>
<dbReference type="SUPFAM" id="SSF55545">
    <property type="entry name" value="beta-N-acetylhexosaminidase-like domain"/>
    <property type="match status" value="1"/>
</dbReference>